<dbReference type="PROSITE" id="PS51755">
    <property type="entry name" value="OMPR_PHOB"/>
    <property type="match status" value="1"/>
</dbReference>
<dbReference type="Gene3D" id="1.25.40.10">
    <property type="entry name" value="Tetratricopeptide repeat domain"/>
    <property type="match status" value="1"/>
</dbReference>
<dbReference type="Proteomes" id="UP000460272">
    <property type="component" value="Unassembled WGS sequence"/>
</dbReference>
<dbReference type="AlphaFoldDB" id="A0A6P2C7W7"/>
<dbReference type="Pfam" id="PF25872">
    <property type="entry name" value="HTH_77"/>
    <property type="match status" value="1"/>
</dbReference>
<feature type="DNA-binding region" description="OmpR/PhoB-type" evidence="3">
    <location>
        <begin position="28"/>
        <end position="131"/>
    </location>
</feature>
<evidence type="ECO:0000259" key="5">
    <source>
        <dbReference type="PROSITE" id="PS51755"/>
    </source>
</evidence>
<dbReference type="InterPro" id="IPR016032">
    <property type="entry name" value="Sig_transdc_resp-reg_C-effctor"/>
</dbReference>
<gene>
    <name evidence="6" type="ORF">EAS64_01390</name>
</gene>
<dbReference type="Gene3D" id="1.10.10.10">
    <property type="entry name" value="Winged helix-like DNA-binding domain superfamily/Winged helix DNA-binding domain"/>
    <property type="match status" value="1"/>
</dbReference>
<evidence type="ECO:0000256" key="4">
    <source>
        <dbReference type="SAM" id="MobiDB-lite"/>
    </source>
</evidence>
<dbReference type="InterPro" id="IPR001867">
    <property type="entry name" value="OmpR/PhoB-type_DNA-bd"/>
</dbReference>
<dbReference type="GO" id="GO:0003677">
    <property type="term" value="F:DNA binding"/>
    <property type="evidence" value="ECO:0007669"/>
    <property type="project" value="UniProtKB-UniRule"/>
</dbReference>
<comment type="caution">
    <text evidence="6">The sequence shown here is derived from an EMBL/GenBank/DDBJ whole genome shotgun (WGS) entry which is preliminary data.</text>
</comment>
<dbReference type="SUPFAM" id="SSF46894">
    <property type="entry name" value="C-terminal effector domain of the bipartite response regulators"/>
    <property type="match status" value="1"/>
</dbReference>
<dbReference type="InterPro" id="IPR036388">
    <property type="entry name" value="WH-like_DNA-bd_sf"/>
</dbReference>
<protein>
    <submittedName>
        <fullName evidence="6">Helix-turn-helix domain-containing protein</fullName>
    </submittedName>
</protein>
<evidence type="ECO:0000313" key="7">
    <source>
        <dbReference type="Proteomes" id="UP000460272"/>
    </source>
</evidence>
<feature type="domain" description="OmpR/PhoB-type" evidence="5">
    <location>
        <begin position="28"/>
        <end position="131"/>
    </location>
</feature>
<dbReference type="EMBL" id="RPFW01000001">
    <property type="protein sequence ID" value="TVZ06131.1"/>
    <property type="molecule type" value="Genomic_DNA"/>
</dbReference>
<sequence>MVLAVPVRGLRKRVRVRRHGWRLPGGKGDVKTAADTVRIGVLGPLEVTDADGRLVRVGGHRVRALLILLALEPGRVVPVHSLIGRLWPQERPADAANALQSLVSRLRVALRQAGVPDGVLESSPAGYRLAVPPDAVDAIAFESSARAGAQALARGDAAEAACLLRTALGAWRGSALTDVAAEEFAFAPAARLAELRVAATLDRIDADIALGSADAALIGELRELTAADPLAERPAALLMRALAATGRQSEALGAYQLIRGELGERLGVDPSPQLEQAYLAILRQEIPQAAGPADPATAAETVPASAGPEQERAGTREASTTIGSGVRRAPTSFVGRADDVAAVLKRLAAERLVTLTGPGGVGKTRLASEAAAGLAAPAWLAELAPVTDPAEVPYAVQDALGMRERSIARRGADPAGDPVDRLCAALADREAVLILDNCEHVIDAAAALAERLLTDCPRIRIVATSREPLQIHGETLHVVAPLPAPPAAASSVDILAYPAVRLFEDRAAAVVRGFELEAANAEAIAGICRTLDGMPLAIELAAPWLRTLTAAQLAERLADRFSLLTGGSRTVLPRHQTLRAVVDWSWNLLSDQEKALARRLAVLPGGVTLAAAERMVGNAEVTDSAGQTVLTALAGLVAKSILTRADDDAGEPRYRMLETVRAYGLERLAEAGEDTAVRDAVAAYYLDLVETADPLLRTADQSRWFRILTAEQDNVNASVRWSIARGDVASALRFVRSLGYYGVQVGHGEADSICREVLDLPLPAPMTRQLAEGRVICALLAAGWSWDIDRIRQPLREALDVLAGLGDDEIGHPLVAMAEPLLMQYDGDTSLAQRHLEGYISARDPWLRAIGQIYLSSYAQTLGTLDCAEEHCLAGLAGMRDLGDHWGVAMALTQLAEFAELRADHAVSIAALTEAAALGRELAVWGDLTFIEGRLAVIYSRSGDFARAEAEMAALRRAAQVRGSHIGNDRWVEFMRAELAWREGDYAAADECCLAVLATIADNSARWWHPLRAQVKARLAMTALRQGDSAASAALLGEALDAAAAWWEHPALAAVLDACAAHLAHRSADGDPSRAAALLGAAHAIRGAFDESSLDAPQARETLRAVLGPAAFDTAYDSVRGLGYHPAVALARASLAASA</sequence>
<feature type="compositionally biased region" description="Low complexity" evidence="4">
    <location>
        <begin position="290"/>
        <end position="299"/>
    </location>
</feature>
<organism evidence="6 7">
    <name type="scientific">Trebonia kvetii</name>
    <dbReference type="NCBI Taxonomy" id="2480626"/>
    <lineage>
        <taxon>Bacteria</taxon>
        <taxon>Bacillati</taxon>
        <taxon>Actinomycetota</taxon>
        <taxon>Actinomycetes</taxon>
        <taxon>Streptosporangiales</taxon>
        <taxon>Treboniaceae</taxon>
        <taxon>Trebonia</taxon>
    </lineage>
</organism>
<dbReference type="Pfam" id="PF03704">
    <property type="entry name" value="BTAD"/>
    <property type="match status" value="1"/>
</dbReference>
<dbReference type="GO" id="GO:0000160">
    <property type="term" value="P:phosphorelay signal transduction system"/>
    <property type="evidence" value="ECO:0007669"/>
    <property type="project" value="InterPro"/>
</dbReference>
<evidence type="ECO:0000256" key="2">
    <source>
        <dbReference type="ARBA" id="ARBA00023125"/>
    </source>
</evidence>
<dbReference type="PANTHER" id="PTHR47691:SF3">
    <property type="entry name" value="HTH-TYPE TRANSCRIPTIONAL REGULATOR RV0890C-RELATED"/>
    <property type="match status" value="1"/>
</dbReference>
<dbReference type="CDD" id="cd15831">
    <property type="entry name" value="BTAD"/>
    <property type="match status" value="1"/>
</dbReference>
<comment type="similarity">
    <text evidence="1">Belongs to the AfsR/DnrI/RedD regulatory family.</text>
</comment>
<dbReference type="SMART" id="SM01043">
    <property type="entry name" value="BTAD"/>
    <property type="match status" value="1"/>
</dbReference>
<keyword evidence="7" id="KW-1185">Reference proteome</keyword>
<evidence type="ECO:0000256" key="3">
    <source>
        <dbReference type="PROSITE-ProRule" id="PRU01091"/>
    </source>
</evidence>
<dbReference type="SMART" id="SM00862">
    <property type="entry name" value="Trans_reg_C"/>
    <property type="match status" value="1"/>
</dbReference>
<dbReference type="InterPro" id="IPR005158">
    <property type="entry name" value="BTAD"/>
</dbReference>
<reference evidence="6 7" key="1">
    <citation type="submission" date="2018-11" db="EMBL/GenBank/DDBJ databases">
        <title>Trebonia kvetii gen.nov., sp.nov., a novel acidophilic actinobacterium, and proposal of the new actinobacterial family Treboniaceae fam. nov.</title>
        <authorList>
            <person name="Rapoport D."/>
            <person name="Sagova-Mareckova M."/>
            <person name="Sedlacek I."/>
            <person name="Provaznik J."/>
            <person name="Kralova S."/>
            <person name="Pavlinic D."/>
            <person name="Benes V."/>
            <person name="Kopecky J."/>
        </authorList>
    </citation>
    <scope>NUCLEOTIDE SEQUENCE [LARGE SCALE GENOMIC DNA]</scope>
    <source>
        <strain evidence="6 7">15Tr583</strain>
    </source>
</reference>
<dbReference type="OrthoDB" id="33864at2"/>
<accession>A0A6P2C7W7</accession>
<evidence type="ECO:0000313" key="6">
    <source>
        <dbReference type="EMBL" id="TVZ06131.1"/>
    </source>
</evidence>
<dbReference type="SUPFAM" id="SSF52540">
    <property type="entry name" value="P-loop containing nucleoside triphosphate hydrolases"/>
    <property type="match status" value="1"/>
</dbReference>
<evidence type="ECO:0000256" key="1">
    <source>
        <dbReference type="ARBA" id="ARBA00005820"/>
    </source>
</evidence>
<proteinExistence type="inferred from homology"/>
<feature type="region of interest" description="Disordered" evidence="4">
    <location>
        <begin position="290"/>
        <end position="325"/>
    </location>
</feature>
<dbReference type="PANTHER" id="PTHR47691">
    <property type="entry name" value="REGULATOR-RELATED"/>
    <property type="match status" value="1"/>
</dbReference>
<dbReference type="SUPFAM" id="SSF48452">
    <property type="entry name" value="TPR-like"/>
    <property type="match status" value="1"/>
</dbReference>
<dbReference type="InterPro" id="IPR011990">
    <property type="entry name" value="TPR-like_helical_dom_sf"/>
</dbReference>
<dbReference type="Gene3D" id="3.40.50.300">
    <property type="entry name" value="P-loop containing nucleotide triphosphate hydrolases"/>
    <property type="match status" value="1"/>
</dbReference>
<dbReference type="InterPro" id="IPR058852">
    <property type="entry name" value="HTH_77"/>
</dbReference>
<keyword evidence="2 3" id="KW-0238">DNA-binding</keyword>
<dbReference type="Pfam" id="PF00486">
    <property type="entry name" value="Trans_reg_C"/>
    <property type="match status" value="1"/>
</dbReference>
<dbReference type="InterPro" id="IPR027417">
    <property type="entry name" value="P-loop_NTPase"/>
</dbReference>
<dbReference type="PRINTS" id="PR00364">
    <property type="entry name" value="DISEASERSIST"/>
</dbReference>
<name>A0A6P2C7W7_9ACTN</name>
<dbReference type="GO" id="GO:0006355">
    <property type="term" value="P:regulation of DNA-templated transcription"/>
    <property type="evidence" value="ECO:0007669"/>
    <property type="project" value="InterPro"/>
</dbReference>